<reference evidence="4" key="1">
    <citation type="journal article" date="2021" name="Front. Microbiol.">
        <title>Comprehensive Comparative Genomics and Phenotyping of Methylobacterium Species.</title>
        <authorList>
            <person name="Alessa O."/>
            <person name="Ogura Y."/>
            <person name="Fujitani Y."/>
            <person name="Takami H."/>
            <person name="Hayashi T."/>
            <person name="Sahin N."/>
            <person name="Tani A."/>
        </authorList>
    </citation>
    <scope>NUCLEOTIDE SEQUENCE</scope>
    <source>
        <strain evidence="4">DSM 19015</strain>
    </source>
</reference>
<evidence type="ECO:0000256" key="1">
    <source>
        <dbReference type="SAM" id="MobiDB-lite"/>
    </source>
</evidence>
<comment type="caution">
    <text evidence="4">The sequence shown here is derived from an EMBL/GenBank/DDBJ whole genome shotgun (WGS) entry which is preliminary data.</text>
</comment>
<proteinExistence type="predicted"/>
<dbReference type="EMBL" id="BPQP01000049">
    <property type="protein sequence ID" value="GJD95924.1"/>
    <property type="molecule type" value="Genomic_DNA"/>
</dbReference>
<keyword evidence="2" id="KW-0812">Transmembrane</keyword>
<feature type="region of interest" description="Disordered" evidence="1">
    <location>
        <begin position="77"/>
        <end position="108"/>
    </location>
</feature>
<accession>A0ABQ4S1X3</accession>
<feature type="transmembrane region" description="Helical" evidence="2">
    <location>
        <begin position="112"/>
        <end position="132"/>
    </location>
</feature>
<keyword evidence="5" id="KW-1185">Reference proteome</keyword>
<evidence type="ECO:0000259" key="3">
    <source>
        <dbReference type="Pfam" id="PF13717"/>
    </source>
</evidence>
<keyword evidence="2" id="KW-0472">Membrane</keyword>
<reference evidence="4" key="2">
    <citation type="submission" date="2021-08" db="EMBL/GenBank/DDBJ databases">
        <authorList>
            <person name="Tani A."/>
            <person name="Ola A."/>
            <person name="Ogura Y."/>
            <person name="Katsura K."/>
            <person name="Hayashi T."/>
        </authorList>
    </citation>
    <scope>NUCLEOTIDE SEQUENCE</scope>
    <source>
        <strain evidence="4">DSM 19015</strain>
    </source>
</reference>
<sequence>MLIVCPACASEYVIDIDRVGSEGRSVRCAACRETWFISPDDVAAARAAERGEEPASGRVDDQAALDAWEAALAEEGVSFGDPDPAPAPPPSEKPKARGRKKKAVSSKRRPRLSLAASIGLAVLASLPLALLARTSVVRAMPQSAGVYARLGLPVNLRGLELRDVVAYQVPGEGGQTQLVVEGDLVGIAARAATVPPIEVEVRDGRDQSLYRWTLPAPRPVLENRETARFRASLSTPPVEGRSVQVRFATITASEAKLDAKADASAKHP</sequence>
<evidence type="ECO:0000313" key="5">
    <source>
        <dbReference type="Proteomes" id="UP001055125"/>
    </source>
</evidence>
<dbReference type="RefSeq" id="WP_238245050.1">
    <property type="nucleotide sequence ID" value="NZ_BPQP01000049.1"/>
</dbReference>
<keyword evidence="2" id="KW-1133">Transmembrane helix</keyword>
<organism evidence="4 5">
    <name type="scientific">Methylobacterium iners</name>
    <dbReference type="NCBI Taxonomy" id="418707"/>
    <lineage>
        <taxon>Bacteria</taxon>
        <taxon>Pseudomonadati</taxon>
        <taxon>Pseudomonadota</taxon>
        <taxon>Alphaproteobacteria</taxon>
        <taxon>Hyphomicrobiales</taxon>
        <taxon>Methylobacteriaceae</taxon>
        <taxon>Methylobacterium</taxon>
    </lineage>
</organism>
<dbReference type="Proteomes" id="UP001055125">
    <property type="component" value="Unassembled WGS sequence"/>
</dbReference>
<name>A0ABQ4S1X3_9HYPH</name>
<feature type="compositionally biased region" description="Basic residues" evidence="1">
    <location>
        <begin position="96"/>
        <end position="108"/>
    </location>
</feature>
<gene>
    <name evidence="4" type="ORF">OCOJLMKI_3141</name>
</gene>
<dbReference type="InterPro" id="IPR011723">
    <property type="entry name" value="Znf/thioredoxin_put"/>
</dbReference>
<dbReference type="NCBIfam" id="TIGR02098">
    <property type="entry name" value="MJ0042_CXXC"/>
    <property type="match status" value="1"/>
</dbReference>
<protein>
    <recommendedName>
        <fullName evidence="3">Zinc finger/thioredoxin putative domain-containing protein</fullName>
    </recommendedName>
</protein>
<feature type="domain" description="Zinc finger/thioredoxin putative" evidence="3">
    <location>
        <begin position="1"/>
        <end position="36"/>
    </location>
</feature>
<evidence type="ECO:0000313" key="4">
    <source>
        <dbReference type="EMBL" id="GJD95924.1"/>
    </source>
</evidence>
<dbReference type="Pfam" id="PF13717">
    <property type="entry name" value="Zn_ribbon_4"/>
    <property type="match status" value="1"/>
</dbReference>
<evidence type="ECO:0000256" key="2">
    <source>
        <dbReference type="SAM" id="Phobius"/>
    </source>
</evidence>